<evidence type="ECO:0000313" key="9">
    <source>
        <dbReference type="Proteomes" id="UP000268239"/>
    </source>
</evidence>
<reference evidence="5" key="6">
    <citation type="submission" date="2021-03" db="EMBL/GenBank/DDBJ databases">
        <title>Complete genome sequencing of Acinetobacter baumannii.</title>
        <authorList>
            <person name="Yadav B."/>
            <person name="Makwana N."/>
            <person name="Kharat A.S."/>
            <person name="Veeraraghavan B."/>
            <person name="Vijayakumar S."/>
            <person name="Priya M."/>
        </authorList>
    </citation>
    <scope>NUCLEOTIDE SEQUENCE</scope>
    <source>
        <strain evidence="5">KSK6</strain>
        <plasmid evidence="5">p1KSK6</plasmid>
    </source>
</reference>
<dbReference type="RefSeq" id="WP_000994248.1">
    <property type="nucleotide sequence ID" value="NZ_AP014650.1"/>
</dbReference>
<geneLocation type="plasmid" evidence="1">
    <name>pD4</name>
</geneLocation>
<dbReference type="PATRIC" id="fig|470.1369.peg.3714"/>
<dbReference type="Proteomes" id="UP000268239">
    <property type="component" value="Unassembled WGS sequence"/>
</dbReference>
<evidence type="ECO:0000313" key="1">
    <source>
        <dbReference type="EMBL" id="ALG88269.1"/>
    </source>
</evidence>
<evidence type="ECO:0000313" key="7">
    <source>
        <dbReference type="Proteomes" id="UP000076296"/>
    </source>
</evidence>
<evidence type="ECO:0000313" key="10">
    <source>
        <dbReference type="Proteomes" id="UP000470018"/>
    </source>
</evidence>
<sequence length="217" mass="25458">MNASQTIQTVQFGLDQYSKLVKDLKVLSGIDAFYTAKCLIESFPNVVNDEFYGYDFYADEKILDISSYIHIDENKWFNLNCLIDLEEKIVSINLASEMENGEIFLFRTDKNYQVAVNYNYSFENFFSLQSNFEYSLFDLVLSSMGLSLLPKKIFNSFELKDIFLFSMSIVTGRYKNYIPDQLLFNSIHKNIVLDLKSDELELPSRLINYRDEIDLKW</sequence>
<accession>A0A090BGB6</accession>
<reference evidence="6 9" key="4">
    <citation type="submission" date="2018-12" db="EMBL/GenBank/DDBJ databases">
        <title>Draft Genome Sequences Human Pathogenic Acinetobacter baumannii Strains.</title>
        <authorList>
            <person name="Madhi M."/>
            <person name="Ronco T."/>
            <person name="Olsen R.H."/>
            <person name="Hassani A."/>
        </authorList>
    </citation>
    <scope>NUCLEOTIDE SEQUENCE [LARGE SCALE GENOMIC DNA]</scope>
    <source>
        <strain evidence="6 9">AB3</strain>
    </source>
</reference>
<evidence type="ECO:0000313" key="11">
    <source>
        <dbReference type="Proteomes" id="UP000664966"/>
    </source>
</evidence>
<dbReference type="Proteomes" id="UP000470018">
    <property type="component" value="Unassembled WGS sequence"/>
</dbReference>
<dbReference type="Proteomes" id="UP000076296">
    <property type="component" value="Unassembled WGS sequence"/>
</dbReference>
<dbReference type="EMBL" id="LRDT01000026">
    <property type="protein sequence ID" value="KZA17122.1"/>
    <property type="molecule type" value="Genomic_DNA"/>
</dbReference>
<evidence type="ECO:0000313" key="8">
    <source>
        <dbReference type="Proteomes" id="UP000197394"/>
    </source>
</evidence>
<dbReference type="AlphaFoldDB" id="A0A090BGB6"/>
<gene>
    <name evidence="4" type="ORF">CBE85_13845</name>
    <name evidence="6" type="ORF">EJ062_12550</name>
    <name evidence="3" type="ORF">G3N53_13965</name>
    <name evidence="5" type="ORF">J6E47_20400</name>
    <name evidence="2" type="ORF">LV35_02009</name>
</gene>
<dbReference type="EMBL" id="JAAGTY010000015">
    <property type="protein sequence ID" value="NDW42178.1"/>
    <property type="molecule type" value="Genomic_DNA"/>
</dbReference>
<dbReference type="EMBL" id="RXLU01000071">
    <property type="protein sequence ID" value="RTQ76306.1"/>
    <property type="molecule type" value="Genomic_DNA"/>
</dbReference>
<dbReference type="Proteomes" id="UP000197394">
    <property type="component" value="Unassembled WGS sequence"/>
</dbReference>
<proteinExistence type="predicted"/>
<dbReference type="EMBL" id="CP072271">
    <property type="protein sequence ID" value="QTK45541.1"/>
    <property type="molecule type" value="Genomic_DNA"/>
</dbReference>
<reference evidence="4 8" key="3">
    <citation type="submission" date="2017-05" db="EMBL/GenBank/DDBJ databases">
        <title>Draft genome sequence of MDR A. baumannii AB360.</title>
        <authorList>
            <person name="Wareham D.W."/>
            <person name="Bean D.C."/>
        </authorList>
    </citation>
    <scope>NUCLEOTIDE SEQUENCE [LARGE SCALE GENOMIC DNA]</scope>
    <source>
        <strain evidence="4 8">AB360</strain>
    </source>
</reference>
<evidence type="ECO:0000313" key="6">
    <source>
        <dbReference type="EMBL" id="RTQ76306.1"/>
    </source>
</evidence>
<evidence type="ECO:0000313" key="5">
    <source>
        <dbReference type="EMBL" id="QTK45541.1"/>
    </source>
</evidence>
<evidence type="ECO:0000313" key="4">
    <source>
        <dbReference type="EMBL" id="OWK66077.1"/>
    </source>
</evidence>
<dbReference type="EMBL" id="KT779035">
    <property type="protein sequence ID" value="ALG88269.1"/>
    <property type="molecule type" value="Genomic_DNA"/>
</dbReference>
<organism evidence="2 7">
    <name type="scientific">Acinetobacter baumannii</name>
    <dbReference type="NCBI Taxonomy" id="470"/>
    <lineage>
        <taxon>Bacteria</taxon>
        <taxon>Pseudomonadati</taxon>
        <taxon>Pseudomonadota</taxon>
        <taxon>Gammaproteobacteria</taxon>
        <taxon>Moraxellales</taxon>
        <taxon>Moraxellaceae</taxon>
        <taxon>Acinetobacter</taxon>
        <taxon>Acinetobacter calcoaceticus/baumannii complex</taxon>
    </lineage>
</organism>
<geneLocation type="plasmid" evidence="5 11">
    <name>p1KSK6</name>
</geneLocation>
<dbReference type="Proteomes" id="UP000664966">
    <property type="component" value="Plasmid p1KSK6"/>
</dbReference>
<reference evidence="2 7" key="2">
    <citation type="submission" date="2016-01" db="EMBL/GenBank/DDBJ databases">
        <title>Draft sequences of Acinetobacter baumannii isolates from wounded military personnel.</title>
        <authorList>
            <person name="Arivett B.A."/>
            <person name="Fiester S.E."/>
            <person name="Ream D.C."/>
            <person name="Actis L.A."/>
        </authorList>
    </citation>
    <scope>NUCLEOTIDE SEQUENCE [LARGE SCALE GENOMIC DNA]</scope>
    <source>
        <strain evidence="2 7">AB2828</strain>
    </source>
</reference>
<reference evidence="3 10" key="5">
    <citation type="submission" date="2020-02" db="EMBL/GenBank/DDBJ databases">
        <title>Whole genome shot-gun sequencing of clinical Carbapenem resistant A. baumannii.</title>
        <authorList>
            <person name="Veeraraghavan B."/>
            <person name="Mathur P."/>
            <person name="Vijayakumar S."/>
            <person name="Vasudevan K."/>
            <person name="Lincy M."/>
            <person name="Kirubananthan A."/>
        </authorList>
    </citation>
    <scope>NUCLEOTIDE SEQUENCE [LARGE SCALE GENOMIC DNA]</scope>
    <source>
        <strain evidence="3 10">SP816</strain>
    </source>
</reference>
<dbReference type="EMBL" id="NGKM01000014">
    <property type="protein sequence ID" value="OWK66077.1"/>
    <property type="molecule type" value="Genomic_DNA"/>
</dbReference>
<evidence type="ECO:0000313" key="3">
    <source>
        <dbReference type="EMBL" id="NDW42178.1"/>
    </source>
</evidence>
<name>A0A090BGB6_ACIBA</name>
<reference evidence="1" key="1">
    <citation type="submission" date="2015-09" db="EMBL/GenBank/DDBJ databases">
        <title>Conjugative plasmids carrying the sulphonamide resistance gene sul2.</title>
        <authorList>
            <person name="Hamidian M."/>
            <person name="Holt K.E."/>
            <person name="Pickard D."/>
            <person name="Hall R.M."/>
        </authorList>
    </citation>
    <scope>NUCLEOTIDE SEQUENCE</scope>
    <source>
        <strain evidence="1">D4</strain>
        <plasmid evidence="1">pD4</plasmid>
    </source>
</reference>
<protein>
    <submittedName>
        <fullName evidence="2">Uncharacterized protein</fullName>
    </submittedName>
</protein>
<evidence type="ECO:0000313" key="2">
    <source>
        <dbReference type="EMBL" id="KZA17122.1"/>
    </source>
</evidence>
<keyword evidence="1" id="KW-0614">Plasmid</keyword>